<evidence type="ECO:0000256" key="2">
    <source>
        <dbReference type="ARBA" id="ARBA00022967"/>
    </source>
</evidence>
<dbReference type="InterPro" id="IPR056148">
    <property type="entry name" value="NQRA_2nd"/>
</dbReference>
<evidence type="ECO:0000256" key="8">
    <source>
        <dbReference type="HAMAP-Rule" id="MF_00425"/>
    </source>
</evidence>
<sequence>MGKKDAGHGFDQAITKIRRGLEIPVAGEPAQQIPGAVFFPPAVALLGADCHGLRPSLAVREGERVEAGQVLFSGKDRPGVVFTAPCAATVAEIWRGAQRVFQALVLETDARASEGPALGPAREDAELAVLDATVVRAQLLTSGLWTALRTRPYSLLPAADATPRSIFVTALDTHPLAADPALIIAAYADDFRRGIIALSRLARVFVAVPAAGDGRSPAADAAAGLTNVHCAAFAGPHPAGLPGTHIHYLDPASATRTVWHLHYQSCIAIGRLFASGRPWYERIVSLAGPGVVSPRLLRTLPGADLLALTAGSLHPGRQRIVSGSLLGGRTVSAPNTFLGGLHLQVSVLPEGDDREFMHYLRAGVNKHSALRVFTSSLFGRRPLALTTSTQGSPRAMVPVGSYEAVMPLDILPTQLLRALIVGDTEMAQSLGCLELDEEDLALCTYVCPGKYEYGPILRDVLTRIAKEG</sequence>
<dbReference type="InterPro" id="IPR056147">
    <property type="entry name" value="NQRA_N"/>
</dbReference>
<evidence type="ECO:0000313" key="13">
    <source>
        <dbReference type="Proteomes" id="UP000749010"/>
    </source>
</evidence>
<dbReference type="Pfam" id="PF11973">
    <property type="entry name" value="NQRA_SLBB"/>
    <property type="match status" value="1"/>
</dbReference>
<keyword evidence="1 8" id="KW-0813">Transport</keyword>
<reference evidence="12 13" key="1">
    <citation type="submission" date="2019-03" db="EMBL/GenBank/DDBJ databases">
        <title>Metabolic reconstructions from genomes of highly enriched 'Candidatus Accumulibacter' and 'Candidatus Competibacter' bioreactor populations.</title>
        <authorList>
            <person name="Annavajhala M.K."/>
            <person name="Welles L."/>
            <person name="Abbas B."/>
            <person name="Sorokin D."/>
            <person name="Park H."/>
            <person name="Van Loosdrecht M."/>
            <person name="Chandran K."/>
        </authorList>
    </citation>
    <scope>NUCLEOTIDE SEQUENCE [LARGE SCALE GENOMIC DNA]</scope>
    <source>
        <strain evidence="12 13">SBR_S</strain>
    </source>
</reference>
<dbReference type="InterPro" id="IPR008703">
    <property type="entry name" value="NqrA"/>
</dbReference>
<keyword evidence="13" id="KW-1185">Reference proteome</keyword>
<evidence type="ECO:0000313" key="12">
    <source>
        <dbReference type="EMBL" id="NMQ27817.1"/>
    </source>
</evidence>
<feature type="domain" description="NqrA N-terminal barrel-sandwich hybrid" evidence="9">
    <location>
        <begin position="16"/>
        <end position="108"/>
    </location>
</feature>
<keyword evidence="2 8" id="KW-1278">Translocase</keyword>
<feature type="domain" description="NqrA second alpha/beta" evidence="11">
    <location>
        <begin position="131"/>
        <end position="277"/>
    </location>
</feature>
<evidence type="ECO:0000256" key="5">
    <source>
        <dbReference type="ARBA" id="ARBA00023065"/>
    </source>
</evidence>
<keyword evidence="4 8" id="KW-0915">Sodium</keyword>
<dbReference type="NCBIfam" id="NF003759">
    <property type="entry name" value="PRK05352.1-2"/>
    <property type="match status" value="1"/>
</dbReference>
<evidence type="ECO:0000259" key="9">
    <source>
        <dbReference type="Pfam" id="PF05896"/>
    </source>
</evidence>
<keyword evidence="6 8" id="KW-0830">Ubiquinone</keyword>
<feature type="domain" description="Na(+)-translocating NADH-quinone reductase subunit A C-terminal" evidence="10">
    <location>
        <begin position="283"/>
        <end position="332"/>
    </location>
</feature>
<accession>A0ABX1TY56</accession>
<evidence type="ECO:0000256" key="6">
    <source>
        <dbReference type="ARBA" id="ARBA00023075"/>
    </source>
</evidence>
<organism evidence="12 13">
    <name type="scientific">Candidatus Accumulibacter phosphatis</name>
    <dbReference type="NCBI Taxonomy" id="327160"/>
    <lineage>
        <taxon>Bacteria</taxon>
        <taxon>Pseudomonadati</taxon>
        <taxon>Pseudomonadota</taxon>
        <taxon>Betaproteobacteria</taxon>
        <taxon>Candidatus Accumulibacter</taxon>
    </lineage>
</organism>
<protein>
    <recommendedName>
        <fullName evidence="8">Na(+)-translocating NADH-quinone reductase subunit A</fullName>
        <shortName evidence="8">Na(+)-NQR subunit A</shortName>
        <shortName evidence="8">Na(+)-translocating NQR subunit A</shortName>
        <ecNumber evidence="8">7.2.1.1</ecNumber>
    </recommendedName>
    <alternativeName>
        <fullName evidence="8">NQR complex subunit A</fullName>
    </alternativeName>
    <alternativeName>
        <fullName evidence="8">NQR-1 subunit A</fullName>
    </alternativeName>
</protein>
<comment type="similarity">
    <text evidence="8">Belongs to the NqrA family.</text>
</comment>
<comment type="function">
    <text evidence="8">NQR complex catalyzes the reduction of ubiquinone-1 to ubiquinol by two successive reactions, coupled with the transport of Na(+) ions from the cytoplasm to the periplasm. NqrA to NqrE are probably involved in the second step, the conversion of ubisemiquinone to ubiquinol.</text>
</comment>
<dbReference type="Pfam" id="PF05896">
    <property type="entry name" value="NQRA_N"/>
    <property type="match status" value="1"/>
</dbReference>
<evidence type="ECO:0000256" key="7">
    <source>
        <dbReference type="ARBA" id="ARBA00023201"/>
    </source>
</evidence>
<comment type="subunit">
    <text evidence="8">Composed of six subunits; NqrA, NqrB, NqrC, NqrD, NqrE and NqrF.</text>
</comment>
<keyword evidence="5 8" id="KW-0406">Ion transport</keyword>
<dbReference type="Pfam" id="PF24836">
    <property type="entry name" value="NQRA_2nd"/>
    <property type="match status" value="1"/>
</dbReference>
<comment type="caution">
    <text evidence="12">The sequence shown here is derived from an EMBL/GenBank/DDBJ whole genome shotgun (WGS) entry which is preliminary data.</text>
</comment>
<keyword evidence="3 8" id="KW-0520">NAD</keyword>
<evidence type="ECO:0000256" key="3">
    <source>
        <dbReference type="ARBA" id="ARBA00023027"/>
    </source>
</evidence>
<dbReference type="NCBIfam" id="TIGR01936">
    <property type="entry name" value="nqrA"/>
    <property type="match status" value="1"/>
</dbReference>
<dbReference type="EC" id="7.2.1.1" evidence="8"/>
<dbReference type="EMBL" id="SPMY01000023">
    <property type="protein sequence ID" value="NMQ27817.1"/>
    <property type="molecule type" value="Genomic_DNA"/>
</dbReference>
<evidence type="ECO:0000256" key="1">
    <source>
        <dbReference type="ARBA" id="ARBA00022448"/>
    </source>
</evidence>
<proteinExistence type="inferred from homology"/>
<dbReference type="PANTHER" id="PTHR37839:SF1">
    <property type="entry name" value="NA(+)-TRANSLOCATING NADH-QUINONE REDUCTASE SUBUNIT A"/>
    <property type="match status" value="1"/>
</dbReference>
<evidence type="ECO:0000259" key="11">
    <source>
        <dbReference type="Pfam" id="PF24836"/>
    </source>
</evidence>
<name>A0ABX1TY56_9PROT</name>
<keyword evidence="7 8" id="KW-0739">Sodium transport</keyword>
<dbReference type="InterPro" id="IPR022615">
    <property type="entry name" value="NqrA_C_domain"/>
</dbReference>
<gene>
    <name evidence="8" type="primary">nqrA</name>
    <name evidence="12" type="ORF">E4Q23_08635</name>
</gene>
<dbReference type="Proteomes" id="UP000749010">
    <property type="component" value="Unassembled WGS sequence"/>
</dbReference>
<evidence type="ECO:0000256" key="4">
    <source>
        <dbReference type="ARBA" id="ARBA00023053"/>
    </source>
</evidence>
<dbReference type="HAMAP" id="MF_00425">
    <property type="entry name" value="NqrA"/>
    <property type="match status" value="1"/>
</dbReference>
<dbReference type="PANTHER" id="PTHR37839">
    <property type="entry name" value="NA(+)-TRANSLOCATING NADH-QUINONE REDUCTASE SUBUNIT A"/>
    <property type="match status" value="1"/>
</dbReference>
<comment type="catalytic activity">
    <reaction evidence="8">
        <text>a ubiquinone + n Na(+)(in) + NADH + H(+) = a ubiquinol + n Na(+)(out) + NAD(+)</text>
        <dbReference type="Rhea" id="RHEA:47748"/>
        <dbReference type="Rhea" id="RHEA-COMP:9565"/>
        <dbReference type="Rhea" id="RHEA-COMP:9566"/>
        <dbReference type="ChEBI" id="CHEBI:15378"/>
        <dbReference type="ChEBI" id="CHEBI:16389"/>
        <dbReference type="ChEBI" id="CHEBI:17976"/>
        <dbReference type="ChEBI" id="CHEBI:29101"/>
        <dbReference type="ChEBI" id="CHEBI:57540"/>
        <dbReference type="ChEBI" id="CHEBI:57945"/>
        <dbReference type="EC" id="7.2.1.1"/>
    </reaction>
</comment>
<evidence type="ECO:0000259" key="10">
    <source>
        <dbReference type="Pfam" id="PF11973"/>
    </source>
</evidence>